<dbReference type="SUPFAM" id="SSF53098">
    <property type="entry name" value="Ribonuclease H-like"/>
    <property type="match status" value="1"/>
</dbReference>
<evidence type="ECO:0008006" key="3">
    <source>
        <dbReference type="Google" id="ProtNLM"/>
    </source>
</evidence>
<dbReference type="GO" id="GO:0003676">
    <property type="term" value="F:nucleic acid binding"/>
    <property type="evidence" value="ECO:0007669"/>
    <property type="project" value="InterPro"/>
</dbReference>
<keyword evidence="2" id="KW-1185">Reference proteome</keyword>
<reference evidence="1" key="1">
    <citation type="submission" date="2022-11" db="UniProtKB">
        <authorList>
            <consortium name="EnsemblMetazoa"/>
        </authorList>
    </citation>
    <scope>IDENTIFICATION</scope>
</reference>
<dbReference type="InterPro" id="IPR012337">
    <property type="entry name" value="RNaseH-like_sf"/>
</dbReference>
<evidence type="ECO:0000313" key="1">
    <source>
        <dbReference type="EnsemblMetazoa" id="XP_028516813.1"/>
    </source>
</evidence>
<dbReference type="KEGG" id="epa:114575668"/>
<dbReference type="RefSeq" id="XP_028516813.1">
    <property type="nucleotide sequence ID" value="XM_028661012.1"/>
</dbReference>
<dbReference type="OMA" id="VICKAFQ"/>
<organism evidence="1 2">
    <name type="scientific">Exaiptasia diaphana</name>
    <name type="common">Tropical sea anemone</name>
    <name type="synonym">Aiptasia pulchella</name>
    <dbReference type="NCBI Taxonomy" id="2652724"/>
    <lineage>
        <taxon>Eukaryota</taxon>
        <taxon>Metazoa</taxon>
        <taxon>Cnidaria</taxon>
        <taxon>Anthozoa</taxon>
        <taxon>Hexacorallia</taxon>
        <taxon>Actiniaria</taxon>
        <taxon>Aiptasiidae</taxon>
        <taxon>Exaiptasia</taxon>
    </lineage>
</organism>
<dbReference type="OrthoDB" id="5984724at2759"/>
<dbReference type="AlphaFoldDB" id="A0A913YP43"/>
<evidence type="ECO:0000313" key="2">
    <source>
        <dbReference type="Proteomes" id="UP000887567"/>
    </source>
</evidence>
<sequence length="166" mass="18884">MRDLVRRFVNSCVKCRRQRAESLQQLMSTLPKERITSQRAFLTTGIDYAGPILLKTGRGRGTRNEKAWLALFVCFAVKAVHIELVSSLSTEVFLAAPKRFVSRRGKPSKIYSDNVVQRSKDHNERVSESVHHDEIEWHFAPQRGSHFGGLWEAGVKSVKTINASLY</sequence>
<protein>
    <recommendedName>
        <fullName evidence="3">Integrase zinc-binding domain-containing protein</fullName>
    </recommendedName>
</protein>
<dbReference type="GeneID" id="114575668"/>
<dbReference type="EnsemblMetazoa" id="XM_028661012.1">
    <property type="protein sequence ID" value="XP_028516813.1"/>
    <property type="gene ID" value="LOC114575668"/>
</dbReference>
<accession>A0A913YP43</accession>
<proteinExistence type="predicted"/>
<name>A0A913YP43_EXADI</name>
<dbReference type="Gene3D" id="3.30.420.10">
    <property type="entry name" value="Ribonuclease H-like superfamily/Ribonuclease H"/>
    <property type="match status" value="1"/>
</dbReference>
<dbReference type="PANTHER" id="PTHR47331">
    <property type="entry name" value="PHD-TYPE DOMAIN-CONTAINING PROTEIN"/>
    <property type="match status" value="1"/>
</dbReference>
<dbReference type="Proteomes" id="UP000887567">
    <property type="component" value="Unplaced"/>
</dbReference>
<dbReference type="InterPro" id="IPR036397">
    <property type="entry name" value="RNaseH_sf"/>
</dbReference>